<dbReference type="PROSITE" id="PS50862">
    <property type="entry name" value="AA_TRNA_LIGASE_II"/>
    <property type="match status" value="1"/>
</dbReference>
<comment type="catalytic activity">
    <reaction evidence="7">
        <text>tRNA(Asn) + L-asparagine + ATP = L-asparaginyl-tRNA(Asn) + AMP + diphosphate + H(+)</text>
        <dbReference type="Rhea" id="RHEA:11180"/>
        <dbReference type="Rhea" id="RHEA-COMP:9659"/>
        <dbReference type="Rhea" id="RHEA-COMP:9674"/>
        <dbReference type="ChEBI" id="CHEBI:15378"/>
        <dbReference type="ChEBI" id="CHEBI:30616"/>
        <dbReference type="ChEBI" id="CHEBI:33019"/>
        <dbReference type="ChEBI" id="CHEBI:58048"/>
        <dbReference type="ChEBI" id="CHEBI:78442"/>
        <dbReference type="ChEBI" id="CHEBI:78515"/>
        <dbReference type="ChEBI" id="CHEBI:456215"/>
        <dbReference type="EC" id="6.1.1.22"/>
    </reaction>
</comment>
<dbReference type="Pfam" id="PF00152">
    <property type="entry name" value="tRNA-synt_2"/>
    <property type="match status" value="1"/>
</dbReference>
<keyword evidence="8" id="KW-0175">Coiled coil</keyword>
<dbReference type="PANTHER" id="PTHR22594:SF34">
    <property type="entry name" value="ASPARAGINE--TRNA LIGASE, MITOCHONDRIAL-RELATED"/>
    <property type="match status" value="1"/>
</dbReference>
<dbReference type="InterPro" id="IPR004522">
    <property type="entry name" value="Asn-tRNA-ligase"/>
</dbReference>
<dbReference type="InterPro" id="IPR004364">
    <property type="entry name" value="Aa-tRNA-synt_II"/>
</dbReference>
<dbReference type="EMBL" id="VUNH01000014">
    <property type="protein sequence ID" value="MST56609.1"/>
    <property type="molecule type" value="Genomic_DNA"/>
</dbReference>
<dbReference type="PANTHER" id="PTHR22594">
    <property type="entry name" value="ASPARTYL/LYSYL-TRNA SYNTHETASE"/>
    <property type="match status" value="1"/>
</dbReference>
<evidence type="ECO:0000313" key="11">
    <source>
        <dbReference type="Proteomes" id="UP000473699"/>
    </source>
</evidence>
<dbReference type="Gene3D" id="3.30.930.10">
    <property type="entry name" value="Bira Bifunctional Protein, Domain 2"/>
    <property type="match status" value="1"/>
</dbReference>
<dbReference type="InterPro" id="IPR002312">
    <property type="entry name" value="Asp/Asn-tRNA-synth_IIb"/>
</dbReference>
<organism evidence="10 11">
    <name type="scientific">Pyramidobacter porci</name>
    <dbReference type="NCBI Taxonomy" id="2605789"/>
    <lineage>
        <taxon>Bacteria</taxon>
        <taxon>Thermotogati</taxon>
        <taxon>Synergistota</taxon>
        <taxon>Synergistia</taxon>
        <taxon>Synergistales</taxon>
        <taxon>Dethiosulfovibrionaceae</taxon>
        <taxon>Pyramidobacter</taxon>
    </lineage>
</organism>
<dbReference type="SUPFAM" id="SSF55681">
    <property type="entry name" value="Class II aaRS and biotin synthetases"/>
    <property type="match status" value="1"/>
</dbReference>
<dbReference type="NCBIfam" id="NF003037">
    <property type="entry name" value="PRK03932.1"/>
    <property type="match status" value="1"/>
</dbReference>
<keyword evidence="3 7" id="KW-0547">Nucleotide-binding</keyword>
<keyword evidence="7" id="KW-0963">Cytoplasm</keyword>
<gene>
    <name evidence="7 10" type="primary">asnS</name>
    <name evidence="10" type="ORF">FYJ74_11315</name>
</gene>
<keyword evidence="6 7" id="KW-0030">Aminoacyl-tRNA synthetase</keyword>
<dbReference type="InterPro" id="IPR012340">
    <property type="entry name" value="NA-bd_OB-fold"/>
</dbReference>
<dbReference type="GO" id="GO:0005737">
    <property type="term" value="C:cytoplasm"/>
    <property type="evidence" value="ECO:0007669"/>
    <property type="project" value="UniProtKB-SubCell"/>
</dbReference>
<name>A0A6L5YEG8_9BACT</name>
<dbReference type="GO" id="GO:0004816">
    <property type="term" value="F:asparagine-tRNA ligase activity"/>
    <property type="evidence" value="ECO:0007669"/>
    <property type="project" value="UniProtKB-UniRule"/>
</dbReference>
<keyword evidence="2 7" id="KW-0436">Ligase</keyword>
<dbReference type="GO" id="GO:0005524">
    <property type="term" value="F:ATP binding"/>
    <property type="evidence" value="ECO:0007669"/>
    <property type="project" value="UniProtKB-UniRule"/>
</dbReference>
<sequence length="435" mass="49558">MAAPWVYIKDLKEHVGESVCVKGWMYNKRSSGKIHFLQLRDGSGTVQGVMVKGEVPDEQFDAAKGLWLEASLEVTGVVRADSRAPSGVELTVADLKILQNPSEEYPIGKKDHGIDFLLDTRHLWLRSSRQNALMKIRNEIIWSWRCFFHDRGFMLMDSPILTGSIGEGADGLFELDYFDQKAYLAQTGQLYAEAAAMAFGKVYCFGPTFRAEKSKTRRHLTEFWMLEPEMAFYDNKMNMQLQEDLVVDTVKNVLANCEKELGALERDVEPLEKVVAGPFYHLNYRDAVRKLNELGSDIKFGDDLGADDETVLTQQYDRPVFVENYPKDAKAFYMKANPEDNGETVVCSDLLAPEGYGEIIGGSQREEDYGRLLNRMKELKMNPADYDWYLDLRKFGSVPHSGFGIGLERTITWICGLPHIREVIPFPRTIYRLKP</sequence>
<dbReference type="GO" id="GO:0006421">
    <property type="term" value="P:asparaginyl-tRNA aminoacylation"/>
    <property type="evidence" value="ECO:0007669"/>
    <property type="project" value="UniProtKB-UniRule"/>
</dbReference>
<accession>A0A6L5YEG8</accession>
<dbReference type="EC" id="6.1.1.22" evidence="7"/>
<dbReference type="RefSeq" id="WP_154529681.1">
    <property type="nucleotide sequence ID" value="NZ_JAXDZJ010000212.1"/>
</dbReference>
<dbReference type="HAMAP" id="MF_00534">
    <property type="entry name" value="Asn_tRNA_synth"/>
    <property type="match status" value="1"/>
</dbReference>
<evidence type="ECO:0000313" key="10">
    <source>
        <dbReference type="EMBL" id="MST56609.1"/>
    </source>
</evidence>
<dbReference type="CDD" id="cd04323">
    <property type="entry name" value="AsnRS_cyto_like_N"/>
    <property type="match status" value="1"/>
</dbReference>
<protein>
    <recommendedName>
        <fullName evidence="7">Asparagine--tRNA ligase</fullName>
        <ecNumber evidence="7">6.1.1.22</ecNumber>
    </recommendedName>
    <alternativeName>
        <fullName evidence="7">Asparaginyl-tRNA synthetase</fullName>
        <shortName evidence="7">AsnRS</shortName>
    </alternativeName>
</protein>
<comment type="caution">
    <text evidence="10">The sequence shown here is derived from an EMBL/GenBank/DDBJ whole genome shotgun (WGS) entry which is preliminary data.</text>
</comment>
<comment type="similarity">
    <text evidence="1 7">Belongs to the class-II aminoacyl-tRNA synthetase family.</text>
</comment>
<evidence type="ECO:0000259" key="9">
    <source>
        <dbReference type="PROSITE" id="PS50862"/>
    </source>
</evidence>
<evidence type="ECO:0000256" key="3">
    <source>
        <dbReference type="ARBA" id="ARBA00022741"/>
    </source>
</evidence>
<dbReference type="PRINTS" id="PR01042">
    <property type="entry name" value="TRNASYNTHASP"/>
</dbReference>
<evidence type="ECO:0000256" key="4">
    <source>
        <dbReference type="ARBA" id="ARBA00022840"/>
    </source>
</evidence>
<evidence type="ECO:0000256" key="8">
    <source>
        <dbReference type="SAM" id="Coils"/>
    </source>
</evidence>
<dbReference type="InterPro" id="IPR045864">
    <property type="entry name" value="aa-tRNA-synth_II/BPL/LPL"/>
</dbReference>
<dbReference type="GO" id="GO:0003676">
    <property type="term" value="F:nucleic acid binding"/>
    <property type="evidence" value="ECO:0007669"/>
    <property type="project" value="InterPro"/>
</dbReference>
<dbReference type="CDD" id="cd00776">
    <property type="entry name" value="AsxRS_core"/>
    <property type="match status" value="1"/>
</dbReference>
<dbReference type="AlphaFoldDB" id="A0A6L5YEG8"/>
<keyword evidence="11" id="KW-1185">Reference proteome</keyword>
<comment type="subunit">
    <text evidence="7">Homodimer.</text>
</comment>
<evidence type="ECO:0000256" key="5">
    <source>
        <dbReference type="ARBA" id="ARBA00022917"/>
    </source>
</evidence>
<dbReference type="InterPro" id="IPR006195">
    <property type="entry name" value="aa-tRNA-synth_II"/>
</dbReference>
<keyword evidence="4 7" id="KW-0067">ATP-binding</keyword>
<evidence type="ECO:0000256" key="1">
    <source>
        <dbReference type="ARBA" id="ARBA00008226"/>
    </source>
</evidence>
<dbReference type="Gene3D" id="2.40.50.140">
    <property type="entry name" value="Nucleic acid-binding proteins"/>
    <property type="match status" value="1"/>
</dbReference>
<evidence type="ECO:0000256" key="6">
    <source>
        <dbReference type="ARBA" id="ARBA00023146"/>
    </source>
</evidence>
<feature type="coiled-coil region" evidence="8">
    <location>
        <begin position="247"/>
        <end position="274"/>
    </location>
</feature>
<evidence type="ECO:0000256" key="7">
    <source>
        <dbReference type="HAMAP-Rule" id="MF_00534"/>
    </source>
</evidence>
<keyword evidence="5 7" id="KW-0648">Protein biosynthesis</keyword>
<dbReference type="Pfam" id="PF01336">
    <property type="entry name" value="tRNA_anti-codon"/>
    <property type="match status" value="1"/>
</dbReference>
<dbReference type="SUPFAM" id="SSF50249">
    <property type="entry name" value="Nucleic acid-binding proteins"/>
    <property type="match status" value="1"/>
</dbReference>
<feature type="domain" description="Aminoacyl-transfer RNA synthetases class-II family profile" evidence="9">
    <location>
        <begin position="134"/>
        <end position="425"/>
    </location>
</feature>
<reference evidence="10 11" key="1">
    <citation type="submission" date="2019-08" db="EMBL/GenBank/DDBJ databases">
        <title>In-depth cultivation of the pig gut microbiome towards novel bacterial diversity and tailored functional studies.</title>
        <authorList>
            <person name="Wylensek D."/>
            <person name="Hitch T.C.A."/>
            <person name="Clavel T."/>
        </authorList>
    </citation>
    <scope>NUCLEOTIDE SEQUENCE [LARGE SCALE GENOMIC DNA]</scope>
    <source>
        <strain evidence="10 11">SM-530-WT-4B</strain>
    </source>
</reference>
<dbReference type="Proteomes" id="UP000473699">
    <property type="component" value="Unassembled WGS sequence"/>
</dbReference>
<dbReference type="InterPro" id="IPR004365">
    <property type="entry name" value="NA-bd_OB_tRNA"/>
</dbReference>
<dbReference type="NCBIfam" id="TIGR00457">
    <property type="entry name" value="asnS"/>
    <property type="match status" value="1"/>
</dbReference>
<evidence type="ECO:0000256" key="2">
    <source>
        <dbReference type="ARBA" id="ARBA00022598"/>
    </source>
</evidence>
<comment type="subcellular location">
    <subcellularLocation>
        <location evidence="7">Cytoplasm</location>
    </subcellularLocation>
</comment>
<proteinExistence type="inferred from homology"/>